<dbReference type="InterPro" id="IPR003838">
    <property type="entry name" value="ABC3_permease_C"/>
</dbReference>
<name>A0ABM7P7Q8_9BACT</name>
<feature type="transmembrane region" description="Helical" evidence="7">
    <location>
        <begin position="285"/>
        <end position="309"/>
    </location>
</feature>
<dbReference type="InterPro" id="IPR025857">
    <property type="entry name" value="MacB_PCD"/>
</dbReference>
<evidence type="ECO:0000313" key="11">
    <source>
        <dbReference type="Proteomes" id="UP001053296"/>
    </source>
</evidence>
<comment type="subcellular location">
    <subcellularLocation>
        <location evidence="1">Cell membrane</location>
        <topology evidence="1">Multi-pass membrane protein</topology>
    </subcellularLocation>
</comment>
<dbReference type="InterPro" id="IPR050250">
    <property type="entry name" value="Macrolide_Exporter_MacB"/>
</dbReference>
<gene>
    <name evidence="10" type="ORF">PSDVSF_22510</name>
</gene>
<comment type="similarity">
    <text evidence="6">Belongs to the ABC-4 integral membrane protein family.</text>
</comment>
<evidence type="ECO:0000256" key="4">
    <source>
        <dbReference type="ARBA" id="ARBA00022989"/>
    </source>
</evidence>
<keyword evidence="2" id="KW-1003">Cell membrane</keyword>
<dbReference type="Proteomes" id="UP001053296">
    <property type="component" value="Chromosome"/>
</dbReference>
<proteinExistence type="inferred from homology"/>
<reference evidence="10" key="1">
    <citation type="journal article" date="2022" name="Arch. Microbiol.">
        <title>Pseudodesulfovibrio sediminis sp. nov., a mesophilic and neutrophilic sulfate-reducing bacterium isolated from sediment of a brackish lake.</title>
        <authorList>
            <person name="Takahashi A."/>
            <person name="Kojima H."/>
            <person name="Watanabe M."/>
            <person name="Fukui M."/>
        </authorList>
    </citation>
    <scope>NUCLEOTIDE SEQUENCE</scope>
    <source>
        <strain evidence="10">SF6</strain>
    </source>
</reference>
<dbReference type="Pfam" id="PF12704">
    <property type="entry name" value="MacB_PCD"/>
    <property type="match status" value="1"/>
</dbReference>
<keyword evidence="4 7" id="KW-1133">Transmembrane helix</keyword>
<dbReference type="PANTHER" id="PTHR30572:SF4">
    <property type="entry name" value="ABC TRANSPORTER PERMEASE YTRF"/>
    <property type="match status" value="1"/>
</dbReference>
<sequence length="407" mass="43679">MLLPLNLRIALSSLSAHKLRAVLAMLGVFLGALAFTGVQHVSKIMVRQAEMETEKLGPNLYAVMAGQVRFTRGGNVRLSGVTRNFTLGDAQALIDGAPSVLAGAPFVSTALPVRGQGNTVTAQIIATWPNYQEIRSFHPARGRFFNWQEVDDRAMVCVLGKTIAEALFGTAEQAIGQKVYVFRASFRILGVMEEKGVDLSGANQDEIVFLPVTTYMRRASNQDWISGVFLQLSEGGDLSQIEESVESIMRYRHRIDAGQDDDFSALSPKDAIKLQRQALDLMTTLGAITSSISFGVGGLGILSIMILVVRARRVEIGVRRAVGGRRRDIVRQFLFESGLMAAVGGGLGVLVTVILVAIGCAAAGLPLIIDPSSLVFTLFGSCVLGVAAGAYPAWQAANIEILDVLRS</sequence>
<feature type="domain" description="ABC3 transporter permease C-terminal" evidence="8">
    <location>
        <begin position="290"/>
        <end position="401"/>
    </location>
</feature>
<feature type="transmembrane region" description="Helical" evidence="7">
    <location>
        <begin position="339"/>
        <end position="368"/>
    </location>
</feature>
<dbReference type="EMBL" id="AP024485">
    <property type="protein sequence ID" value="BCS89009.1"/>
    <property type="molecule type" value="Genomic_DNA"/>
</dbReference>
<evidence type="ECO:0000313" key="10">
    <source>
        <dbReference type="EMBL" id="BCS89009.1"/>
    </source>
</evidence>
<evidence type="ECO:0000256" key="1">
    <source>
        <dbReference type="ARBA" id="ARBA00004651"/>
    </source>
</evidence>
<evidence type="ECO:0000256" key="2">
    <source>
        <dbReference type="ARBA" id="ARBA00022475"/>
    </source>
</evidence>
<evidence type="ECO:0000256" key="3">
    <source>
        <dbReference type="ARBA" id="ARBA00022692"/>
    </source>
</evidence>
<keyword evidence="3 7" id="KW-0812">Transmembrane</keyword>
<evidence type="ECO:0000256" key="7">
    <source>
        <dbReference type="SAM" id="Phobius"/>
    </source>
</evidence>
<dbReference type="Pfam" id="PF02687">
    <property type="entry name" value="FtsX"/>
    <property type="match status" value="1"/>
</dbReference>
<keyword evidence="5 7" id="KW-0472">Membrane</keyword>
<protein>
    <submittedName>
        <fullName evidence="10">ABC transporter permease</fullName>
    </submittedName>
</protein>
<evidence type="ECO:0000256" key="6">
    <source>
        <dbReference type="ARBA" id="ARBA00038076"/>
    </source>
</evidence>
<keyword evidence="11" id="KW-1185">Reference proteome</keyword>
<evidence type="ECO:0000256" key="5">
    <source>
        <dbReference type="ARBA" id="ARBA00023136"/>
    </source>
</evidence>
<evidence type="ECO:0000259" key="8">
    <source>
        <dbReference type="Pfam" id="PF02687"/>
    </source>
</evidence>
<dbReference type="PANTHER" id="PTHR30572">
    <property type="entry name" value="MEMBRANE COMPONENT OF TRANSPORTER-RELATED"/>
    <property type="match status" value="1"/>
</dbReference>
<feature type="transmembrane region" description="Helical" evidence="7">
    <location>
        <begin position="374"/>
        <end position="394"/>
    </location>
</feature>
<feature type="domain" description="MacB-like periplasmic core" evidence="9">
    <location>
        <begin position="22"/>
        <end position="247"/>
    </location>
</feature>
<evidence type="ECO:0000259" key="9">
    <source>
        <dbReference type="Pfam" id="PF12704"/>
    </source>
</evidence>
<accession>A0ABM7P7Q8</accession>
<dbReference type="RefSeq" id="WP_229591000.1">
    <property type="nucleotide sequence ID" value="NZ_AP024485.1"/>
</dbReference>
<organism evidence="10 11">
    <name type="scientific">Pseudodesulfovibrio sediminis</name>
    <dbReference type="NCBI Taxonomy" id="2810563"/>
    <lineage>
        <taxon>Bacteria</taxon>
        <taxon>Pseudomonadati</taxon>
        <taxon>Thermodesulfobacteriota</taxon>
        <taxon>Desulfovibrionia</taxon>
        <taxon>Desulfovibrionales</taxon>
        <taxon>Desulfovibrionaceae</taxon>
    </lineage>
</organism>
<feature type="transmembrane region" description="Helical" evidence="7">
    <location>
        <begin position="21"/>
        <end position="38"/>
    </location>
</feature>